<evidence type="ECO:0000313" key="4">
    <source>
        <dbReference type="EMBL" id="CAB4128097.1"/>
    </source>
</evidence>
<comment type="subcellular location">
    <subcellularLocation>
        <location evidence="1">Virion</location>
    </subcellularLocation>
</comment>
<protein>
    <submittedName>
        <fullName evidence="5">COG4653 Predicted phage phi-C31 gp36 major capsid-like protein</fullName>
    </submittedName>
    <submittedName>
        <fullName evidence="4">Major_cap_HK97, phage major capsid protein, HK97 family</fullName>
    </submittedName>
</protein>
<dbReference type="EMBL" id="LR798264">
    <property type="protein sequence ID" value="CAB5218643.1"/>
    <property type="molecule type" value="Genomic_DNA"/>
</dbReference>
<feature type="domain" description="Phage capsid-like C-terminal" evidence="3">
    <location>
        <begin position="244"/>
        <end position="514"/>
    </location>
</feature>
<sequence>MKYAVKQVSDYVVRGRGVVFGGKDLTGDRFTAKTDFGDTRSFVGMPVYYDHGLSDLQSQIGTVKMWQPDDEGIDVDIEIDKRHKYAQQVMALVKKGVLGLSTGALSHLVVRDGGELKRWIVGEISLTPTPAEPRTMAISDMKAVPQASNGGSANVSSNTLVNTSKELSTMSDQVIKDAVKATIEEMAGEPVRGGGVVAGNAPATKKLTTMGNSNDQMDALKHWMRTGDEIAAKAVLVEGTNANGGYLVPQDYAKQITDRRDETWIGAKLPMQRYTTSGQIFNIANQDEKSDFAFVSESGSFNEDEPTFAGSAITVYTASLGMKISNQLLRDQAMDLEGFIAREVGRAYARHLNQYQLVGTGSSQPYGILARATVSETLASVSGVDAGDILNIVHKLPEWYADDTSSVGWVMRNTTLGAIRALTGNFFSFQPTPMGDMNSLYTKPVAVSDKIAALGASAKAILFGNFNYYAFVENLGLEISRNPYLYQANYQTAIFCTVRWGGDVTQAEAFVYGVNPAS</sequence>
<evidence type="ECO:0000256" key="2">
    <source>
        <dbReference type="ARBA" id="ARBA00022844"/>
    </source>
</evidence>
<proteinExistence type="predicted"/>
<organism evidence="5">
    <name type="scientific">uncultured Caudovirales phage</name>
    <dbReference type="NCBI Taxonomy" id="2100421"/>
    <lineage>
        <taxon>Viruses</taxon>
        <taxon>Duplodnaviria</taxon>
        <taxon>Heunggongvirae</taxon>
        <taxon>Uroviricota</taxon>
        <taxon>Caudoviricetes</taxon>
        <taxon>Peduoviridae</taxon>
        <taxon>Maltschvirus</taxon>
        <taxon>Maltschvirus maltsch</taxon>
    </lineage>
</organism>
<reference evidence="5" key="1">
    <citation type="submission" date="2020-05" db="EMBL/GenBank/DDBJ databases">
        <authorList>
            <person name="Chiriac C."/>
            <person name="Salcher M."/>
            <person name="Ghai R."/>
            <person name="Kavagutti S V."/>
        </authorList>
    </citation>
    <scope>NUCLEOTIDE SEQUENCE</scope>
</reference>
<dbReference type="EMBL" id="LR796224">
    <property type="protein sequence ID" value="CAB4128097.1"/>
    <property type="molecule type" value="Genomic_DNA"/>
</dbReference>
<dbReference type="InterPro" id="IPR024455">
    <property type="entry name" value="Phage_capsid"/>
</dbReference>
<dbReference type="Pfam" id="PF05065">
    <property type="entry name" value="Phage_capsid"/>
    <property type="match status" value="1"/>
</dbReference>
<gene>
    <name evidence="4" type="ORF">UFOVP107_8</name>
    <name evidence="5" type="ORF">UFOVP214_43</name>
</gene>
<accession>A0A6J7WTQ4</accession>
<dbReference type="Gene3D" id="3.30.2400.10">
    <property type="entry name" value="Major capsid protein gp5"/>
    <property type="match status" value="1"/>
</dbReference>
<dbReference type="SUPFAM" id="SSF56563">
    <property type="entry name" value="Major capsid protein gp5"/>
    <property type="match status" value="1"/>
</dbReference>
<evidence type="ECO:0000259" key="3">
    <source>
        <dbReference type="Pfam" id="PF05065"/>
    </source>
</evidence>
<evidence type="ECO:0000313" key="5">
    <source>
        <dbReference type="EMBL" id="CAB5218643.1"/>
    </source>
</evidence>
<dbReference type="Gene3D" id="3.30.2320.10">
    <property type="entry name" value="hypothetical protein PF0899 domain"/>
    <property type="match status" value="1"/>
</dbReference>
<dbReference type="NCBIfam" id="TIGR01554">
    <property type="entry name" value="major_cap_HK97"/>
    <property type="match status" value="1"/>
</dbReference>
<dbReference type="InterPro" id="IPR054612">
    <property type="entry name" value="Phage_capsid-like_C"/>
</dbReference>
<name>A0A6J7WTQ4_9CAUD</name>
<dbReference type="GO" id="GO:0044423">
    <property type="term" value="C:virion component"/>
    <property type="evidence" value="ECO:0007669"/>
    <property type="project" value="UniProtKB-KW"/>
</dbReference>
<keyword evidence="2" id="KW-0946">Virion</keyword>
<evidence type="ECO:0000256" key="1">
    <source>
        <dbReference type="ARBA" id="ARBA00004328"/>
    </source>
</evidence>